<keyword evidence="1" id="KW-0472">Membrane</keyword>
<name>A0AAD8KA94_TARER</name>
<keyword evidence="3" id="KW-1185">Reference proteome</keyword>
<organism evidence="2 3">
    <name type="scientific">Tagetes erecta</name>
    <name type="common">African marigold</name>
    <dbReference type="NCBI Taxonomy" id="13708"/>
    <lineage>
        <taxon>Eukaryota</taxon>
        <taxon>Viridiplantae</taxon>
        <taxon>Streptophyta</taxon>
        <taxon>Embryophyta</taxon>
        <taxon>Tracheophyta</taxon>
        <taxon>Spermatophyta</taxon>
        <taxon>Magnoliopsida</taxon>
        <taxon>eudicotyledons</taxon>
        <taxon>Gunneridae</taxon>
        <taxon>Pentapetalae</taxon>
        <taxon>asterids</taxon>
        <taxon>campanulids</taxon>
        <taxon>Asterales</taxon>
        <taxon>Asteraceae</taxon>
        <taxon>Asteroideae</taxon>
        <taxon>Heliantheae alliance</taxon>
        <taxon>Tageteae</taxon>
        <taxon>Tagetes</taxon>
    </lineage>
</organism>
<sequence length="72" mass="8193">MVCILQLYIYGLLENSHLLLSHSLDINNVSRRLILLVGLIDLILIELDLCLIGTTNSIDFKCQRQMSVSVMF</sequence>
<feature type="transmembrane region" description="Helical" evidence="1">
    <location>
        <begin position="33"/>
        <end position="54"/>
    </location>
</feature>
<protein>
    <submittedName>
        <fullName evidence="2">Uncharacterized protein</fullName>
    </submittedName>
</protein>
<dbReference type="EMBL" id="JAUHHV010000007">
    <property type="protein sequence ID" value="KAK1417953.1"/>
    <property type="molecule type" value="Genomic_DNA"/>
</dbReference>
<keyword evidence="1" id="KW-1133">Transmembrane helix</keyword>
<dbReference type="AlphaFoldDB" id="A0AAD8KA94"/>
<reference evidence="2" key="1">
    <citation type="journal article" date="2023" name="bioRxiv">
        <title>Improved chromosome-level genome assembly for marigold (Tagetes erecta).</title>
        <authorList>
            <person name="Jiang F."/>
            <person name="Yuan L."/>
            <person name="Wang S."/>
            <person name="Wang H."/>
            <person name="Xu D."/>
            <person name="Wang A."/>
            <person name="Fan W."/>
        </authorList>
    </citation>
    <scope>NUCLEOTIDE SEQUENCE</scope>
    <source>
        <strain evidence="2">WSJ</strain>
        <tissue evidence="2">Leaf</tissue>
    </source>
</reference>
<comment type="caution">
    <text evidence="2">The sequence shown here is derived from an EMBL/GenBank/DDBJ whole genome shotgun (WGS) entry which is preliminary data.</text>
</comment>
<evidence type="ECO:0000313" key="3">
    <source>
        <dbReference type="Proteomes" id="UP001229421"/>
    </source>
</evidence>
<proteinExistence type="predicted"/>
<gene>
    <name evidence="2" type="ORF">QVD17_27089</name>
</gene>
<evidence type="ECO:0000256" key="1">
    <source>
        <dbReference type="SAM" id="Phobius"/>
    </source>
</evidence>
<dbReference type="Proteomes" id="UP001229421">
    <property type="component" value="Unassembled WGS sequence"/>
</dbReference>
<keyword evidence="1" id="KW-0812">Transmembrane</keyword>
<evidence type="ECO:0000313" key="2">
    <source>
        <dbReference type="EMBL" id="KAK1417953.1"/>
    </source>
</evidence>
<accession>A0AAD8KA94</accession>